<reference evidence="1" key="1">
    <citation type="journal article" date="2019" name="Sci. Rep.">
        <title>Draft genome of Tanacetum cinerariifolium, the natural source of mosquito coil.</title>
        <authorList>
            <person name="Yamashiro T."/>
            <person name="Shiraishi A."/>
            <person name="Satake H."/>
            <person name="Nakayama K."/>
        </authorList>
    </citation>
    <scope>NUCLEOTIDE SEQUENCE</scope>
</reference>
<gene>
    <name evidence="1" type="ORF">Tci_026263</name>
</gene>
<comment type="caution">
    <text evidence="1">The sequence shown here is derived from an EMBL/GenBank/DDBJ whole genome shotgun (WGS) entry which is preliminary data.</text>
</comment>
<dbReference type="AlphaFoldDB" id="A0A6L2L1Z2"/>
<dbReference type="EMBL" id="BKCJ010003308">
    <property type="protein sequence ID" value="GEU54285.1"/>
    <property type="molecule type" value="Genomic_DNA"/>
</dbReference>
<accession>A0A6L2L1Z2</accession>
<evidence type="ECO:0000313" key="1">
    <source>
        <dbReference type="EMBL" id="GEU54285.1"/>
    </source>
</evidence>
<protein>
    <submittedName>
        <fullName evidence="1">Uncharacterized protein</fullName>
    </submittedName>
</protein>
<name>A0A6L2L1Z2_TANCI</name>
<proteinExistence type="predicted"/>
<organism evidence="1">
    <name type="scientific">Tanacetum cinerariifolium</name>
    <name type="common">Dalmatian daisy</name>
    <name type="synonym">Chrysanthemum cinerariifolium</name>
    <dbReference type="NCBI Taxonomy" id="118510"/>
    <lineage>
        <taxon>Eukaryota</taxon>
        <taxon>Viridiplantae</taxon>
        <taxon>Streptophyta</taxon>
        <taxon>Embryophyta</taxon>
        <taxon>Tracheophyta</taxon>
        <taxon>Spermatophyta</taxon>
        <taxon>Magnoliopsida</taxon>
        <taxon>eudicotyledons</taxon>
        <taxon>Gunneridae</taxon>
        <taxon>Pentapetalae</taxon>
        <taxon>asterids</taxon>
        <taxon>campanulids</taxon>
        <taxon>Asterales</taxon>
        <taxon>Asteraceae</taxon>
        <taxon>Asteroideae</taxon>
        <taxon>Anthemideae</taxon>
        <taxon>Anthemidinae</taxon>
        <taxon>Tanacetum</taxon>
    </lineage>
</organism>
<sequence>MQEEESELAEIQEVVDVVTTAKIITEVVTTASDTNTAASTTITAANVLISAAISAAASTLTAAPSRRRKRVVIRDPKETTTTSKIIHSKANSKDKGKGILVEEPKPLKKQAQIKQDEAYARELETEAQARKNMMIYLRNVAAFKMDYFKGMTYDDILPIFEKHFDSNVAFLQKTKEHMDEEDSRALKRLNESVIP</sequence>